<comment type="caution">
    <text evidence="2">The sequence shown here is derived from an EMBL/GenBank/DDBJ whole genome shotgun (WGS) entry which is preliminary data.</text>
</comment>
<evidence type="ECO:0000313" key="2">
    <source>
        <dbReference type="EMBL" id="ETA06820.1"/>
    </source>
</evidence>
<proteinExistence type="predicted"/>
<feature type="compositionally biased region" description="Basic and acidic residues" evidence="1">
    <location>
        <begin position="23"/>
        <end position="45"/>
    </location>
</feature>
<organism evidence="2 3">
    <name type="scientific">Gordonia alkanivorans CGMCC 6845</name>
    <dbReference type="NCBI Taxonomy" id="1423140"/>
    <lineage>
        <taxon>Bacteria</taxon>
        <taxon>Bacillati</taxon>
        <taxon>Actinomycetota</taxon>
        <taxon>Actinomycetes</taxon>
        <taxon>Mycobacteriales</taxon>
        <taxon>Gordoniaceae</taxon>
        <taxon>Gordonia</taxon>
    </lineage>
</organism>
<evidence type="ECO:0000256" key="1">
    <source>
        <dbReference type="SAM" id="MobiDB-lite"/>
    </source>
</evidence>
<dbReference type="EMBL" id="AYXO01000020">
    <property type="protein sequence ID" value="ETA06820.1"/>
    <property type="molecule type" value="Genomic_DNA"/>
</dbReference>
<feature type="region of interest" description="Disordered" evidence="1">
    <location>
        <begin position="1"/>
        <end position="45"/>
    </location>
</feature>
<protein>
    <submittedName>
        <fullName evidence="2">Uncharacterized protein</fullName>
    </submittedName>
</protein>
<dbReference type="PATRIC" id="fig|1423140.3.peg.2318"/>
<dbReference type="Proteomes" id="UP000035035">
    <property type="component" value="Unassembled WGS sequence"/>
</dbReference>
<evidence type="ECO:0000313" key="3">
    <source>
        <dbReference type="Proteomes" id="UP000035035"/>
    </source>
</evidence>
<dbReference type="AlphaFoldDB" id="W9DK36"/>
<reference evidence="2 3" key="1">
    <citation type="journal article" date="2014" name="Genome Announc.">
        <title>Draft Genome Sequence of Gordonia alkanivorans Strain CGMCC6845, a Halotolerant Hydrocarbon-Degrading Bacterium.</title>
        <authorList>
            <person name="Wang X."/>
            <person name="Jin D."/>
            <person name="Zhou L."/>
            <person name="Wu L."/>
            <person name="An W."/>
            <person name="Zhao L."/>
        </authorList>
    </citation>
    <scope>NUCLEOTIDE SEQUENCE [LARGE SCALE GENOMIC DNA]</scope>
    <source>
        <strain evidence="2 3">CGMCC 6845</strain>
    </source>
</reference>
<name>W9DK36_9ACTN</name>
<accession>W9DK36</accession>
<gene>
    <name evidence="2" type="ORF">V525_11590</name>
</gene>
<keyword evidence="3" id="KW-1185">Reference proteome</keyword>
<feature type="compositionally biased region" description="Polar residues" evidence="1">
    <location>
        <begin position="1"/>
        <end position="10"/>
    </location>
</feature>
<dbReference type="HOGENOM" id="CLU_3200369_0_0_11"/>
<sequence>MHGLQRSSSPGDVAMSTGDLDTVDPKRIAEKAGTVLRERTAANPG</sequence>